<proteinExistence type="predicted"/>
<dbReference type="InterPro" id="IPR012674">
    <property type="entry name" value="Calycin"/>
</dbReference>
<feature type="non-terminal residue" evidence="3">
    <location>
        <position position="1"/>
    </location>
</feature>
<evidence type="ECO:0000259" key="2">
    <source>
        <dbReference type="Pfam" id="PF00061"/>
    </source>
</evidence>
<feature type="domain" description="Lipocalin/cytosolic fatty-acid binding" evidence="2">
    <location>
        <begin position="41"/>
        <end position="159"/>
    </location>
</feature>
<gene>
    <name evidence="3" type="ORF">g.792</name>
</gene>
<dbReference type="Pfam" id="PF00061">
    <property type="entry name" value="Lipocalin"/>
    <property type="match status" value="1"/>
</dbReference>
<feature type="signal peptide" evidence="1">
    <location>
        <begin position="1"/>
        <end position="23"/>
    </location>
</feature>
<dbReference type="EMBL" id="GEDC01008940">
    <property type="protein sequence ID" value="JAS28358.1"/>
    <property type="molecule type" value="Transcribed_RNA"/>
</dbReference>
<dbReference type="SUPFAM" id="SSF50814">
    <property type="entry name" value="Lipocalins"/>
    <property type="match status" value="1"/>
</dbReference>
<evidence type="ECO:0000256" key="1">
    <source>
        <dbReference type="SAM" id="SignalP"/>
    </source>
</evidence>
<protein>
    <recommendedName>
        <fullName evidence="2">Lipocalin/cytosolic fatty-acid binding domain-containing protein</fullName>
    </recommendedName>
</protein>
<evidence type="ECO:0000313" key="3">
    <source>
        <dbReference type="EMBL" id="JAS28358.1"/>
    </source>
</evidence>
<organism evidence="3">
    <name type="scientific">Clastoptera arizonana</name>
    <name type="common">Arizona spittle bug</name>
    <dbReference type="NCBI Taxonomy" id="38151"/>
    <lineage>
        <taxon>Eukaryota</taxon>
        <taxon>Metazoa</taxon>
        <taxon>Ecdysozoa</taxon>
        <taxon>Arthropoda</taxon>
        <taxon>Hexapoda</taxon>
        <taxon>Insecta</taxon>
        <taxon>Pterygota</taxon>
        <taxon>Neoptera</taxon>
        <taxon>Paraneoptera</taxon>
        <taxon>Hemiptera</taxon>
        <taxon>Auchenorrhyncha</taxon>
        <taxon>Cercopoidea</taxon>
        <taxon>Clastopteridae</taxon>
        <taxon>Clastoptera</taxon>
    </lineage>
</organism>
<keyword evidence="1" id="KW-0732">Signal</keyword>
<accession>A0A1B6DRP4</accession>
<feature type="chain" id="PRO_5008581455" description="Lipocalin/cytosolic fatty-acid binding domain-containing protein" evidence="1">
    <location>
        <begin position="24"/>
        <end position="189"/>
    </location>
</feature>
<dbReference type="InterPro" id="IPR000566">
    <property type="entry name" value="Lipocln_cytosolic_FA-bd_dom"/>
</dbReference>
<dbReference type="Gene3D" id="2.40.128.20">
    <property type="match status" value="1"/>
</dbReference>
<dbReference type="AlphaFoldDB" id="A0A1B6DRP4"/>
<sequence>CIKQYRNMKVILLLVAGVTLVSAEKCLRTKPTQEFSFKKFSGKWYLSALAATEPKDEENYGAISCSEITFVLSNEMVSKWNLAYVAMNKRHDFTGTYTIPDLTKGFLKFNSPARNITYDYVIKCTDYETYSVIYSCADGDDFSEFYSLLTRSPEAYMEVISKPEVKACFTDLTGKDIKHTLKKIPNTNC</sequence>
<name>A0A1B6DRP4_9HEMI</name>
<dbReference type="CDD" id="cd00301">
    <property type="entry name" value="lipocalin_FABP"/>
    <property type="match status" value="1"/>
</dbReference>
<reference evidence="3" key="1">
    <citation type="submission" date="2015-12" db="EMBL/GenBank/DDBJ databases">
        <title>De novo transcriptome assembly of four potential Pierce s Disease insect vectors from Arizona vineyards.</title>
        <authorList>
            <person name="Tassone E.E."/>
        </authorList>
    </citation>
    <scope>NUCLEOTIDE SEQUENCE</scope>
</reference>